<name>A0ABR0JEX3_9EURO</name>
<dbReference type="PRINTS" id="PR00413">
    <property type="entry name" value="HADHALOGNASE"/>
</dbReference>
<dbReference type="InterPro" id="IPR006439">
    <property type="entry name" value="HAD-SF_hydro_IA"/>
</dbReference>
<dbReference type="CDD" id="cd02588">
    <property type="entry name" value="HAD_L2-DEX"/>
    <property type="match status" value="1"/>
</dbReference>
<dbReference type="SFLD" id="SFLDG01129">
    <property type="entry name" value="C1.5:_HAD__Beta-PGM__Phosphata"/>
    <property type="match status" value="1"/>
</dbReference>
<protein>
    <recommendedName>
        <fullName evidence="5">Haloacid dehalogenase, type II</fullName>
    </recommendedName>
</protein>
<sequence length="236" mass="26075">MSKIVVAFDLYGTLLSTGSIAKELASHFGQEKAESIATVWRRYQLEYTWRLSCMKQYEDFSEVTRKSLYHALGEHGVSLNETETSGLMRSYDSLSTFPDVNPALERLKDNSSIECVVFSNGTSKMVSASVNGSEELSSSVFKDIITVDDVRTFKPAPEVYKHLAEKVGKTGQMSAMWLVSGNPFDIVGARAMGMQAAWVDRAGNGWQDKLGSEPTVVVKSLEEVADAVEKHARDSR</sequence>
<dbReference type="Gene3D" id="3.40.50.1000">
    <property type="entry name" value="HAD superfamily/HAD-like"/>
    <property type="match status" value="1"/>
</dbReference>
<dbReference type="InterPro" id="IPR023214">
    <property type="entry name" value="HAD_sf"/>
</dbReference>
<dbReference type="SUPFAM" id="SSF56784">
    <property type="entry name" value="HAD-like"/>
    <property type="match status" value="1"/>
</dbReference>
<evidence type="ECO:0000256" key="2">
    <source>
        <dbReference type="ARBA" id="ARBA00022801"/>
    </source>
</evidence>
<proteinExistence type="inferred from homology"/>
<evidence type="ECO:0000313" key="4">
    <source>
        <dbReference type="Proteomes" id="UP001345691"/>
    </source>
</evidence>
<dbReference type="InterPro" id="IPR006328">
    <property type="entry name" value="2-HAD"/>
</dbReference>
<dbReference type="PANTHER" id="PTHR43316">
    <property type="entry name" value="HYDROLASE, HALOACID DELAHOGENASE-RELATED"/>
    <property type="match status" value="1"/>
</dbReference>
<dbReference type="InterPro" id="IPR036412">
    <property type="entry name" value="HAD-like_sf"/>
</dbReference>
<dbReference type="NCBIfam" id="TIGR01493">
    <property type="entry name" value="HAD-SF-IA-v2"/>
    <property type="match status" value="1"/>
</dbReference>
<dbReference type="SFLD" id="SFLDS00003">
    <property type="entry name" value="Haloacid_Dehalogenase"/>
    <property type="match status" value="1"/>
</dbReference>
<evidence type="ECO:0000313" key="3">
    <source>
        <dbReference type="EMBL" id="KAK5063268.1"/>
    </source>
</evidence>
<reference evidence="3 4" key="1">
    <citation type="submission" date="2023-08" db="EMBL/GenBank/DDBJ databases">
        <title>Black Yeasts Isolated from many extreme environments.</title>
        <authorList>
            <person name="Coleine C."/>
            <person name="Stajich J.E."/>
            <person name="Selbmann L."/>
        </authorList>
    </citation>
    <scope>NUCLEOTIDE SEQUENCE [LARGE SCALE GENOMIC DNA]</scope>
    <source>
        <strain evidence="3 4">CCFEE 6328</strain>
    </source>
</reference>
<dbReference type="InterPro" id="IPR051540">
    <property type="entry name" value="S-2-haloacid_dehalogenase"/>
</dbReference>
<evidence type="ECO:0000256" key="1">
    <source>
        <dbReference type="ARBA" id="ARBA00008106"/>
    </source>
</evidence>
<keyword evidence="2" id="KW-0378">Hydrolase</keyword>
<gene>
    <name evidence="3" type="ORF">LTR69_003974</name>
</gene>
<comment type="caution">
    <text evidence="3">The sequence shown here is derived from an EMBL/GenBank/DDBJ whole genome shotgun (WGS) entry which is preliminary data.</text>
</comment>
<keyword evidence="4" id="KW-1185">Reference proteome</keyword>
<dbReference type="Proteomes" id="UP001345691">
    <property type="component" value="Unassembled WGS sequence"/>
</dbReference>
<dbReference type="PANTHER" id="PTHR43316:SF3">
    <property type="entry name" value="HALOACID DEHALOGENASE, TYPE II (AFU_ORTHOLOGUE AFUA_2G07750)-RELATED"/>
    <property type="match status" value="1"/>
</dbReference>
<dbReference type="Gene3D" id="1.10.150.240">
    <property type="entry name" value="Putative phosphatase, domain 2"/>
    <property type="match status" value="1"/>
</dbReference>
<evidence type="ECO:0008006" key="5">
    <source>
        <dbReference type="Google" id="ProtNLM"/>
    </source>
</evidence>
<comment type="similarity">
    <text evidence="1">Belongs to the HAD-like hydrolase superfamily. S-2-haloalkanoic acid dehalogenase family.</text>
</comment>
<dbReference type="EMBL" id="JAVRRF010000007">
    <property type="protein sequence ID" value="KAK5063268.1"/>
    <property type="molecule type" value="Genomic_DNA"/>
</dbReference>
<dbReference type="NCBIfam" id="TIGR01428">
    <property type="entry name" value="HAD_type_II"/>
    <property type="match status" value="1"/>
</dbReference>
<dbReference type="InterPro" id="IPR023198">
    <property type="entry name" value="PGP-like_dom2"/>
</dbReference>
<accession>A0ABR0JEX3</accession>
<organism evidence="3 4">
    <name type="scientific">Exophiala sideris</name>
    <dbReference type="NCBI Taxonomy" id="1016849"/>
    <lineage>
        <taxon>Eukaryota</taxon>
        <taxon>Fungi</taxon>
        <taxon>Dikarya</taxon>
        <taxon>Ascomycota</taxon>
        <taxon>Pezizomycotina</taxon>
        <taxon>Eurotiomycetes</taxon>
        <taxon>Chaetothyriomycetidae</taxon>
        <taxon>Chaetothyriales</taxon>
        <taxon>Herpotrichiellaceae</taxon>
        <taxon>Exophiala</taxon>
    </lineage>
</organism>
<dbReference type="Pfam" id="PF00702">
    <property type="entry name" value="Hydrolase"/>
    <property type="match status" value="1"/>
</dbReference>